<feature type="domain" description="Glycosyltransferase 2-like" evidence="1">
    <location>
        <begin position="2"/>
        <end position="113"/>
    </location>
</feature>
<organism evidence="2 3">
    <name type="scientific">Sphingomonas guangdongensis</name>
    <dbReference type="NCBI Taxonomy" id="1141890"/>
    <lineage>
        <taxon>Bacteria</taxon>
        <taxon>Pseudomonadati</taxon>
        <taxon>Pseudomonadota</taxon>
        <taxon>Alphaproteobacteria</taxon>
        <taxon>Sphingomonadales</taxon>
        <taxon>Sphingomonadaceae</taxon>
        <taxon>Sphingomonas</taxon>
    </lineage>
</organism>
<dbReference type="EMBL" id="OBMI01000001">
    <property type="protein sequence ID" value="SOB80768.1"/>
    <property type="molecule type" value="Genomic_DNA"/>
</dbReference>
<dbReference type="Pfam" id="PF00535">
    <property type="entry name" value="Glycos_transf_2"/>
    <property type="match status" value="1"/>
</dbReference>
<protein>
    <submittedName>
        <fullName evidence="2">Glycosyltransferase involved in cell wall bisynthesis</fullName>
    </submittedName>
</protein>
<accession>A0A285QGX7</accession>
<keyword evidence="3" id="KW-1185">Reference proteome</keyword>
<dbReference type="PANTHER" id="PTHR22916:SF3">
    <property type="entry name" value="UDP-GLCNAC:BETAGAL BETA-1,3-N-ACETYLGLUCOSAMINYLTRANSFERASE-LIKE PROTEIN 1"/>
    <property type="match status" value="1"/>
</dbReference>
<dbReference type="CDD" id="cd00761">
    <property type="entry name" value="Glyco_tranf_GTA_type"/>
    <property type="match status" value="1"/>
</dbReference>
<proteinExistence type="predicted"/>
<dbReference type="PANTHER" id="PTHR22916">
    <property type="entry name" value="GLYCOSYLTRANSFERASE"/>
    <property type="match status" value="1"/>
</dbReference>
<evidence type="ECO:0000259" key="1">
    <source>
        <dbReference type="Pfam" id="PF00535"/>
    </source>
</evidence>
<dbReference type="Gene3D" id="3.90.550.10">
    <property type="entry name" value="Spore Coat Polysaccharide Biosynthesis Protein SpsA, Chain A"/>
    <property type="match status" value="1"/>
</dbReference>
<dbReference type="InterPro" id="IPR001173">
    <property type="entry name" value="Glyco_trans_2-like"/>
</dbReference>
<name>A0A285QGX7_9SPHN</name>
<dbReference type="AlphaFoldDB" id="A0A285QGX7"/>
<dbReference type="GO" id="GO:0016758">
    <property type="term" value="F:hexosyltransferase activity"/>
    <property type="evidence" value="ECO:0007669"/>
    <property type="project" value="UniProtKB-ARBA"/>
</dbReference>
<dbReference type="Proteomes" id="UP000219494">
    <property type="component" value="Unassembled WGS sequence"/>
</dbReference>
<dbReference type="InterPro" id="IPR029044">
    <property type="entry name" value="Nucleotide-diphossugar_trans"/>
</dbReference>
<sequence>MSIVVPAYNAQDTLNATLTSLRNQTFERLEIFVVDDGSRDATAAVASSHAAADPRVRLIQQRNGGVARARNAGLAEAEGSYVAFVDADDLCAPERTSKMLAAMWRMGDDCALAYTWSTHIDGSGRIVAESQRSEHEGWVHDELCKINFVGNGSAALVRTDVARAVGGFDPTLREVGAQGCEDIDFYLRVARRHKFAVVREFLTGYRQSVSNMSSDGMQMYRSFRRVERRHGREVPAARAALKLGRKYVLGWLLSLASLHGRYRTYWKLVPRLALIAPRWAYNIVVTHRVTSPGEELPIVDDALLADSRNPDRGARFPIGGPVVTGASHV</sequence>
<evidence type="ECO:0000313" key="2">
    <source>
        <dbReference type="EMBL" id="SOB80768.1"/>
    </source>
</evidence>
<keyword evidence="2" id="KW-0808">Transferase</keyword>
<reference evidence="2 3" key="1">
    <citation type="submission" date="2017-07" db="EMBL/GenBank/DDBJ databases">
        <authorList>
            <person name="Sun Z.S."/>
            <person name="Albrecht U."/>
            <person name="Echele G."/>
            <person name="Lee C.C."/>
        </authorList>
    </citation>
    <scope>NUCLEOTIDE SEQUENCE [LARGE SCALE GENOMIC DNA]</scope>
    <source>
        <strain evidence="2 3">CGMCC 1.12672</strain>
    </source>
</reference>
<dbReference type="SUPFAM" id="SSF53448">
    <property type="entry name" value="Nucleotide-diphospho-sugar transferases"/>
    <property type="match status" value="1"/>
</dbReference>
<evidence type="ECO:0000313" key="3">
    <source>
        <dbReference type="Proteomes" id="UP000219494"/>
    </source>
</evidence>
<gene>
    <name evidence="2" type="ORF">SAMN06297144_1227</name>
</gene>